<name>A0A847D885_9LACT</name>
<comment type="caution">
    <text evidence="1">The sequence shown here is derived from an EMBL/GenBank/DDBJ whole genome shotgun (WGS) entry which is preliminary data.</text>
</comment>
<evidence type="ECO:0000313" key="1">
    <source>
        <dbReference type="EMBL" id="NLD33073.1"/>
    </source>
</evidence>
<protein>
    <submittedName>
        <fullName evidence="1">Uncharacterized protein</fullName>
    </submittedName>
</protein>
<dbReference type="AlphaFoldDB" id="A0A847D885"/>
<gene>
    <name evidence="1" type="ORF">GX662_12605</name>
</gene>
<dbReference type="Proteomes" id="UP000589373">
    <property type="component" value="Unassembled WGS sequence"/>
</dbReference>
<accession>A0A847D885</accession>
<dbReference type="RefSeq" id="WP_276648495.1">
    <property type="nucleotide sequence ID" value="NZ_JAAZCD010000291.1"/>
</dbReference>
<evidence type="ECO:0000313" key="2">
    <source>
        <dbReference type="Proteomes" id="UP000589373"/>
    </source>
</evidence>
<reference evidence="1 2" key="1">
    <citation type="journal article" date="2020" name="Biotechnol. Biofuels">
        <title>New insights from the biogas microbiome by comprehensive genome-resolved metagenomics of nearly 1600 species originating from multiple anaerobic digesters.</title>
        <authorList>
            <person name="Campanaro S."/>
            <person name="Treu L."/>
            <person name="Rodriguez-R L.M."/>
            <person name="Kovalovszki A."/>
            <person name="Ziels R.M."/>
            <person name="Maus I."/>
            <person name="Zhu X."/>
            <person name="Kougias P.G."/>
            <person name="Basile A."/>
            <person name="Luo G."/>
            <person name="Schluter A."/>
            <person name="Konstantinidis K.T."/>
            <person name="Angelidaki I."/>
        </authorList>
    </citation>
    <scope>NUCLEOTIDE SEQUENCE [LARGE SCALE GENOMIC DNA]</scope>
    <source>
        <strain evidence="1">AS07pgkLD_105</strain>
    </source>
</reference>
<sequence length="60" mass="7054">MKYIEIPFDRVVVLCRQGETSRVFVRRSNGGLDQADAHFYSLNTIVNELQYFEQVEEVDK</sequence>
<organism evidence="1 2">
    <name type="scientific">Trichococcus flocculiformis</name>
    <dbReference type="NCBI Taxonomy" id="82803"/>
    <lineage>
        <taxon>Bacteria</taxon>
        <taxon>Bacillati</taxon>
        <taxon>Bacillota</taxon>
        <taxon>Bacilli</taxon>
        <taxon>Lactobacillales</taxon>
        <taxon>Carnobacteriaceae</taxon>
        <taxon>Trichococcus</taxon>
    </lineage>
</organism>
<proteinExistence type="predicted"/>
<dbReference type="EMBL" id="JAAZCD010000291">
    <property type="protein sequence ID" value="NLD33073.1"/>
    <property type="molecule type" value="Genomic_DNA"/>
</dbReference>